<dbReference type="Proteomes" id="UP001187859">
    <property type="component" value="Unassembled WGS sequence"/>
</dbReference>
<dbReference type="AlphaFoldDB" id="A0A073L0D7"/>
<keyword evidence="2 4" id="KW-0732">Signal</keyword>
<reference evidence="6" key="2">
    <citation type="submission" date="2019-04" db="EMBL/GenBank/DDBJ databases">
        <authorList>
            <person name="Zou H."/>
        </authorList>
    </citation>
    <scope>NUCLEOTIDE SEQUENCE</scope>
    <source>
        <strain evidence="6">2015oxa</strain>
    </source>
</reference>
<reference evidence="8" key="4">
    <citation type="submission" date="2023-05" db="EMBL/GenBank/DDBJ databases">
        <title>Colonisation of extended spectrum b-lactamase- and carbapenemase-producing bacteria on hospital surfaces from low- and middle-income countries.</title>
        <authorList>
            <person name="Nieto-Rosado M."/>
            <person name="Sands K."/>
            <person name="Iregbu K."/>
            <person name="Zahra R."/>
            <person name="Mazarati J.B."/>
            <person name="Mehtar S."/>
            <person name="Barnards-Group B."/>
            <person name="Walsh T.R."/>
        </authorList>
    </citation>
    <scope>NUCLEOTIDE SEQUENCE</scope>
    <source>
        <strain evidence="8">PP-E493</strain>
    </source>
</reference>
<comment type="similarity">
    <text evidence="4">Belongs to the TolB family.</text>
</comment>
<dbReference type="PANTHER" id="PTHR36842">
    <property type="entry name" value="PROTEIN TOLB HOMOLOG"/>
    <property type="match status" value="1"/>
</dbReference>
<dbReference type="Proteomes" id="UP001159075">
    <property type="component" value="Unassembled WGS sequence"/>
</dbReference>
<feature type="chain" id="PRO_5013402524" description="Tol-Pal system protein TolB" evidence="4">
    <location>
        <begin position="22"/>
        <end position="442"/>
    </location>
</feature>
<dbReference type="GeneID" id="75188455"/>
<dbReference type="OrthoDB" id="9802240at2"/>
<dbReference type="Gene3D" id="2.120.10.30">
    <property type="entry name" value="TolB, C-terminal domain"/>
    <property type="match status" value="1"/>
</dbReference>
<dbReference type="InterPro" id="IPR007195">
    <property type="entry name" value="TolB_N"/>
</dbReference>
<evidence type="ECO:0000256" key="3">
    <source>
        <dbReference type="ARBA" id="ARBA00022764"/>
    </source>
</evidence>
<proteinExistence type="inferred from homology"/>
<evidence type="ECO:0000256" key="2">
    <source>
        <dbReference type="ARBA" id="ARBA00022729"/>
    </source>
</evidence>
<evidence type="ECO:0000313" key="8">
    <source>
        <dbReference type="EMBL" id="MDV5390556.1"/>
    </source>
</evidence>
<dbReference type="EMBL" id="SUNE01000004">
    <property type="protein sequence ID" value="MDG5899817.1"/>
    <property type="molecule type" value="Genomic_DNA"/>
</dbReference>
<dbReference type="RefSeq" id="WP_037419426.1">
    <property type="nucleotide sequence ID" value="NZ_AP025014.1"/>
</dbReference>
<protein>
    <recommendedName>
        <fullName evidence="4">Tol-Pal system protein TolB</fullName>
    </recommendedName>
</protein>
<dbReference type="HAMAP" id="MF_00671">
    <property type="entry name" value="TolB"/>
    <property type="match status" value="1"/>
</dbReference>
<keyword evidence="3 4" id="KW-0574">Periplasm</keyword>
<dbReference type="Pfam" id="PF04052">
    <property type="entry name" value="TolB_N"/>
    <property type="match status" value="1"/>
</dbReference>
<dbReference type="SUPFAM" id="SSF69304">
    <property type="entry name" value="Tricorn protease N-terminal domain"/>
    <property type="match status" value="1"/>
</dbReference>
<accession>A0A073L0D7</accession>
<evidence type="ECO:0000256" key="1">
    <source>
        <dbReference type="ARBA" id="ARBA00004418"/>
    </source>
</evidence>
<dbReference type="GO" id="GO:0051301">
    <property type="term" value="P:cell division"/>
    <property type="evidence" value="ECO:0007669"/>
    <property type="project" value="UniProtKB-UniRule"/>
</dbReference>
<keyword evidence="4" id="KW-0131">Cell cycle</keyword>
<reference evidence="6" key="1">
    <citation type="journal article" date="2019" name="Int J Environ Res Public Health">
        <title>Characterization of Chromosome-Mediated BlaOXA-894 in Shewanella xiamenensis Isolated from Pig Wastewater.</title>
        <authorList>
            <person name="Zou H."/>
            <person name="Zhou Z."/>
            <person name="Xia H."/>
            <person name="Zhao Q."/>
            <person name="Li X."/>
        </authorList>
    </citation>
    <scope>NUCLEOTIDE SEQUENCE</scope>
    <source>
        <strain evidence="6">2015oxa</strain>
    </source>
</reference>
<dbReference type="InterPro" id="IPR014167">
    <property type="entry name" value="Tol-Pal_TolB"/>
</dbReference>
<evidence type="ECO:0000313" key="10">
    <source>
        <dbReference type="Proteomes" id="UP001187859"/>
    </source>
</evidence>
<evidence type="ECO:0000313" key="6">
    <source>
        <dbReference type="EMBL" id="MDG5899817.1"/>
    </source>
</evidence>
<name>A0A073L0D7_9GAMM</name>
<evidence type="ECO:0000313" key="7">
    <source>
        <dbReference type="EMBL" id="MDI5834187.1"/>
    </source>
</evidence>
<reference evidence="7 9" key="3">
    <citation type="submission" date="2022-09" db="EMBL/GenBank/DDBJ databases">
        <title>The outer-membrane cytochrome OmcA is essential for infection of Shewanella oneidensis by a zebrafish-associated bacteriophage.</title>
        <authorList>
            <person name="Grenfell A.W."/>
            <person name="Intile P."/>
            <person name="Mcfarlane J."/>
            <person name="Leung D."/>
            <person name="Abdalla K."/>
            <person name="Wold M."/>
            <person name="Kees E."/>
            <person name="Gralnick J."/>
        </authorList>
    </citation>
    <scope>NUCLEOTIDE SEQUENCE [LARGE SCALE GENOMIC DNA]</scope>
    <source>
        <strain evidence="7 9">NF-5</strain>
    </source>
</reference>
<dbReference type="Gene3D" id="3.40.50.10070">
    <property type="entry name" value="TolB, N-terminal domain"/>
    <property type="match status" value="1"/>
</dbReference>
<dbReference type="InterPro" id="IPR011042">
    <property type="entry name" value="6-blade_b-propeller_TolB-like"/>
</dbReference>
<dbReference type="PANTHER" id="PTHR36842:SF1">
    <property type="entry name" value="PROTEIN TOLB"/>
    <property type="match status" value="1"/>
</dbReference>
<feature type="signal peptide" evidence="4">
    <location>
        <begin position="1"/>
        <end position="21"/>
    </location>
</feature>
<comment type="subcellular location">
    <subcellularLocation>
        <location evidence="1 4">Periplasm</location>
    </subcellularLocation>
</comment>
<evidence type="ECO:0000259" key="5">
    <source>
        <dbReference type="Pfam" id="PF04052"/>
    </source>
</evidence>
<sequence length="442" mass="48439" precursor="true">MKILAKWLALAVLLCTMPAKAALDIVITEGVDAARPIAVMPFQWQGAGAPPQAIADVVMSDLVRSGTFKPLDELGLPQRGIGALAQFDANAWANVSAEAVVVGSVKPYGTDQFLVSFDLIDLVKAQNQALKGPASPTEFLMDSRQTVISATQFRQYGHRISDIVYEKLTGIRGAFLTRISYVLVNHSQKAAYSLMIADYDGYNEQMLLRSPEPLMSPAWSPDGRRLAYVSFENKKAEIFVQDLYTQVRTKVSSFPGINGAPSFSPDGKSLAVTLSKDGQPEIYVIDIATKAIKRITNHYSIDTEPSWYPDGKSLLFTSERGGRPQLYRVDLNSGKVTRETFEGEWNLGGSITPDGRSMIFVNRTNGKFNIARMDLSTRFMQVLTSTRLDESPSVAPNGTMVIYGTTYQGKQVLAAVSTDGRFKARLPVGQGEVKSPSWSPFL</sequence>
<dbReference type="GO" id="GO:0017038">
    <property type="term" value="P:protein import"/>
    <property type="evidence" value="ECO:0007669"/>
    <property type="project" value="InterPro"/>
</dbReference>
<dbReference type="SUPFAM" id="SSF52964">
    <property type="entry name" value="TolB, N-terminal domain"/>
    <property type="match status" value="1"/>
</dbReference>
<dbReference type="Proteomes" id="UP001152518">
    <property type="component" value="Unassembled WGS sequence"/>
</dbReference>
<dbReference type="NCBIfam" id="TIGR02800">
    <property type="entry name" value="propeller_TolB"/>
    <property type="match status" value="1"/>
</dbReference>
<comment type="caution">
    <text evidence="8">The sequence shown here is derived from an EMBL/GenBank/DDBJ whole genome shotgun (WGS) entry which is preliminary data.</text>
</comment>
<gene>
    <name evidence="4 8" type="primary">tolB</name>
    <name evidence="6" type="ORF">E2650_07885</name>
    <name evidence="7" type="ORF">ODY93_21625</name>
    <name evidence="8" type="ORF">QM089_09895</name>
</gene>
<dbReference type="EMBL" id="JAOTLW010000037">
    <property type="protein sequence ID" value="MDI5834187.1"/>
    <property type="molecule type" value="Genomic_DNA"/>
</dbReference>
<dbReference type="GO" id="GO:0042597">
    <property type="term" value="C:periplasmic space"/>
    <property type="evidence" value="ECO:0007669"/>
    <property type="project" value="UniProtKB-SubCell"/>
</dbReference>
<keyword evidence="9" id="KW-1185">Reference proteome</keyword>
<dbReference type="Pfam" id="PF26549">
    <property type="entry name" value="Tricorn_N"/>
    <property type="match status" value="1"/>
</dbReference>
<evidence type="ECO:0000313" key="9">
    <source>
        <dbReference type="Proteomes" id="UP001159075"/>
    </source>
</evidence>
<feature type="domain" description="TolB N-terminal" evidence="5">
    <location>
        <begin position="23"/>
        <end position="127"/>
    </location>
</feature>
<dbReference type="EMBL" id="JASGOQ010000001">
    <property type="protein sequence ID" value="MDV5390556.1"/>
    <property type="molecule type" value="Genomic_DNA"/>
</dbReference>
<comment type="subunit">
    <text evidence="4">The Tol-Pal system is composed of five core proteins: the inner membrane proteins TolA, TolQ and TolR, the periplasmic protein TolB and the outer membrane protein Pal. They form a network linking the inner and outer membranes and the peptidoglycan layer.</text>
</comment>
<keyword evidence="4" id="KW-0132">Cell division</keyword>
<evidence type="ECO:0000256" key="4">
    <source>
        <dbReference type="HAMAP-Rule" id="MF_00671"/>
    </source>
</evidence>
<comment type="function">
    <text evidence="4">Part of the Tol-Pal system, which plays a role in outer membrane invagination during cell division and is important for maintaining outer membrane integrity.</text>
</comment>
<organism evidence="8 10">
    <name type="scientific">Shewanella xiamenensis</name>
    <dbReference type="NCBI Taxonomy" id="332186"/>
    <lineage>
        <taxon>Bacteria</taxon>
        <taxon>Pseudomonadati</taxon>
        <taxon>Pseudomonadota</taxon>
        <taxon>Gammaproteobacteria</taxon>
        <taxon>Alteromonadales</taxon>
        <taxon>Shewanellaceae</taxon>
        <taxon>Shewanella</taxon>
    </lineage>
</organism>